<feature type="compositionally biased region" description="Low complexity" evidence="1">
    <location>
        <begin position="45"/>
        <end position="58"/>
    </location>
</feature>
<proteinExistence type="predicted"/>
<evidence type="ECO:0000313" key="3">
    <source>
        <dbReference type="Proteomes" id="UP000235786"/>
    </source>
</evidence>
<keyword evidence="3" id="KW-1185">Reference proteome</keyword>
<evidence type="ECO:0000313" key="2">
    <source>
        <dbReference type="EMBL" id="PMD31408.1"/>
    </source>
</evidence>
<accession>A0A2J6QYR0</accession>
<evidence type="ECO:0000256" key="1">
    <source>
        <dbReference type="SAM" id="MobiDB-lite"/>
    </source>
</evidence>
<feature type="compositionally biased region" description="Basic and acidic residues" evidence="1">
    <location>
        <begin position="19"/>
        <end position="34"/>
    </location>
</feature>
<dbReference type="AlphaFoldDB" id="A0A2J6QYR0"/>
<dbReference type="Proteomes" id="UP000235786">
    <property type="component" value="Unassembled WGS sequence"/>
</dbReference>
<dbReference type="EMBL" id="KZ613962">
    <property type="protein sequence ID" value="PMD31408.1"/>
    <property type="molecule type" value="Genomic_DNA"/>
</dbReference>
<sequence length="254" mass="29012">MATENKEQEARGPVLETAGHGDEVLRSESREHNEPAGQQARGRGSENSSSTSSSVDASENATTEGHTPQLGFLHQETSRDRSLSARGGNEPYNFTSGEDGSGNLLKPCLKLTSVDFNRDHVIGMNILEQLLSRSEIPWTLYFDTSNINDFEVRYYRRSYDGASSTEKQLDLTKNQEKEVKIRAKGHWICHVCKQIDGEIILNHEERPFSRFDKCRHPLKGCKDCPSRGSDMYEELLEYFRDEIRKEIREGKRRR</sequence>
<feature type="region of interest" description="Disordered" evidence="1">
    <location>
        <begin position="1"/>
        <end position="99"/>
    </location>
</feature>
<reference evidence="2 3" key="1">
    <citation type="submission" date="2016-04" db="EMBL/GenBank/DDBJ databases">
        <title>A degradative enzymes factory behind the ericoid mycorrhizal symbiosis.</title>
        <authorList>
            <consortium name="DOE Joint Genome Institute"/>
            <person name="Martino E."/>
            <person name="Morin E."/>
            <person name="Grelet G."/>
            <person name="Kuo A."/>
            <person name="Kohler A."/>
            <person name="Daghino S."/>
            <person name="Barry K."/>
            <person name="Choi C."/>
            <person name="Cichocki N."/>
            <person name="Clum A."/>
            <person name="Copeland A."/>
            <person name="Hainaut M."/>
            <person name="Haridas S."/>
            <person name="Labutti K."/>
            <person name="Lindquist E."/>
            <person name="Lipzen A."/>
            <person name="Khouja H.-R."/>
            <person name="Murat C."/>
            <person name="Ohm R."/>
            <person name="Olson A."/>
            <person name="Spatafora J."/>
            <person name="Veneault-Fourrey C."/>
            <person name="Henrissat B."/>
            <person name="Grigoriev I."/>
            <person name="Martin F."/>
            <person name="Perotto S."/>
        </authorList>
    </citation>
    <scope>NUCLEOTIDE SEQUENCE [LARGE SCALE GENOMIC DNA]</scope>
    <source>
        <strain evidence="2 3">F</strain>
    </source>
</reference>
<gene>
    <name evidence="2" type="ORF">L207DRAFT_591370</name>
</gene>
<dbReference type="OrthoDB" id="10563900at2759"/>
<name>A0A2J6QYR0_HYAVF</name>
<feature type="compositionally biased region" description="Basic and acidic residues" evidence="1">
    <location>
        <begin position="1"/>
        <end position="10"/>
    </location>
</feature>
<organism evidence="2 3">
    <name type="scientific">Hyaloscypha variabilis (strain UAMH 11265 / GT02V1 / F)</name>
    <name type="common">Meliniomyces variabilis</name>
    <dbReference type="NCBI Taxonomy" id="1149755"/>
    <lineage>
        <taxon>Eukaryota</taxon>
        <taxon>Fungi</taxon>
        <taxon>Dikarya</taxon>
        <taxon>Ascomycota</taxon>
        <taxon>Pezizomycotina</taxon>
        <taxon>Leotiomycetes</taxon>
        <taxon>Helotiales</taxon>
        <taxon>Hyaloscyphaceae</taxon>
        <taxon>Hyaloscypha</taxon>
        <taxon>Hyaloscypha variabilis</taxon>
    </lineage>
</organism>
<protein>
    <submittedName>
        <fullName evidence="2">Uncharacterized protein</fullName>
    </submittedName>
</protein>